<proteinExistence type="predicted"/>
<protein>
    <submittedName>
        <fullName evidence="1">Uncharacterized protein</fullName>
    </submittedName>
</protein>
<sequence length="50" mass="5652">MRIIILIIGMFAIYLEERSLRQSQLLETHRSASASVQGTANAPEYAIFLQ</sequence>
<dbReference type="AlphaFoldDB" id="A0A846HF69"/>
<dbReference type="EMBL" id="JTCM02000098">
    <property type="protein sequence ID" value="NEU76177.1"/>
    <property type="molecule type" value="Genomic_DNA"/>
</dbReference>
<comment type="caution">
    <text evidence="1">The sequence shown here is derived from an EMBL/GenBank/DDBJ whole genome shotgun (WGS) entry which is preliminary data.</text>
</comment>
<keyword evidence="2" id="KW-1185">Reference proteome</keyword>
<evidence type="ECO:0000313" key="1">
    <source>
        <dbReference type="EMBL" id="NEU76177.1"/>
    </source>
</evidence>
<name>A0A846HF69_9CYAN</name>
<gene>
    <name evidence="1" type="ORF">PI95_027540</name>
</gene>
<accession>A0A846HF69</accession>
<dbReference type="Proteomes" id="UP000031549">
    <property type="component" value="Unassembled WGS sequence"/>
</dbReference>
<reference evidence="1 2" key="1">
    <citation type="journal article" date="2015" name="Genome Announc.">
        <title>Draft Genome Sequence of Cyanobacterium Hassallia byssoidea Strain VB512170, Isolated from Monuments in India.</title>
        <authorList>
            <person name="Singh D."/>
            <person name="Chandrababunaidu M.M."/>
            <person name="Panda A."/>
            <person name="Sen D."/>
            <person name="Bhattacharyya S."/>
            <person name="Adhikary S.P."/>
            <person name="Tripathy S."/>
        </authorList>
    </citation>
    <scope>NUCLEOTIDE SEQUENCE [LARGE SCALE GENOMIC DNA]</scope>
    <source>
        <strain evidence="1 2">VB512170</strain>
    </source>
</reference>
<organism evidence="1 2">
    <name type="scientific">Hassallia byssoidea VB512170</name>
    <dbReference type="NCBI Taxonomy" id="1304833"/>
    <lineage>
        <taxon>Bacteria</taxon>
        <taxon>Bacillati</taxon>
        <taxon>Cyanobacteriota</taxon>
        <taxon>Cyanophyceae</taxon>
        <taxon>Nostocales</taxon>
        <taxon>Tolypothrichaceae</taxon>
        <taxon>Hassallia</taxon>
    </lineage>
</organism>
<dbReference type="RefSeq" id="WP_163519246.1">
    <property type="nucleotide sequence ID" value="NZ_JTCM02000098.1"/>
</dbReference>
<evidence type="ECO:0000313" key="2">
    <source>
        <dbReference type="Proteomes" id="UP000031549"/>
    </source>
</evidence>